<dbReference type="Gene3D" id="2.130.10.10">
    <property type="entry name" value="YVTN repeat-like/Quinoprotein amine dehydrogenase"/>
    <property type="match status" value="1"/>
</dbReference>
<organism evidence="3 4">
    <name type="scientific">Streptomyces lonegramiae</name>
    <dbReference type="NCBI Taxonomy" id="3075524"/>
    <lineage>
        <taxon>Bacteria</taxon>
        <taxon>Bacillati</taxon>
        <taxon>Actinomycetota</taxon>
        <taxon>Actinomycetes</taxon>
        <taxon>Kitasatosporales</taxon>
        <taxon>Streptomycetaceae</taxon>
        <taxon>Streptomyces</taxon>
    </lineage>
</organism>
<protein>
    <submittedName>
        <fullName evidence="3">PQQ-binding-like beta-propeller repeat protein</fullName>
    </submittedName>
</protein>
<dbReference type="EMBL" id="JAVRFD010000026">
    <property type="protein sequence ID" value="MDT0548449.1"/>
    <property type="molecule type" value="Genomic_DNA"/>
</dbReference>
<sequence length="496" mass="53203">MSISRAVKPVALVLAGVLVSWAVVFHWLGWSALSSESNGACGGRHAPCPEGLPPVLILAFVFTFAGVIGMSFAVGANSGSLARPWMVSLVVAGLAGGVWTGVLGYEWLRGPHLDVAWEAPRDRPSSARAVGEWMPGPSTLIRARNDGLFAYDTSDGTRRWTVPAPERRSVCAMSRTTPSSIGLVGLGRYEKPCDTVVAVDLSSGRELWTKKINADDSVNRATDARLVGAGDTAVVLEEKAVVGLGLRDGAPRWRSPLDRNCQALAVDATPERALVMEQCTGTDGDNTKMRLSALDPRSGARQWRSTLPTESRWEKVFMLSADPIVVYVKEDDDRGTDAVISFDDKGRRQAVIPRLGQEDDLDFEVMQYGYGQPFDARPVFRSVVTNGLFISAVGPADENDPQHVAAFSLKDGRGVWKTSLGGTVAALTQDRSGELGLLAGGDLWRLDPATGEKHDSTPLRGAPLSSVLALHRMQGGRYVIVNSDGAKDTPPVFAIK</sequence>
<feature type="domain" description="Pyrrolo-quinoline quinone repeat" evidence="2">
    <location>
        <begin position="135"/>
        <end position="263"/>
    </location>
</feature>
<keyword evidence="4" id="KW-1185">Reference proteome</keyword>
<comment type="caution">
    <text evidence="3">The sequence shown here is derived from an EMBL/GenBank/DDBJ whole genome shotgun (WGS) entry which is preliminary data.</text>
</comment>
<dbReference type="Proteomes" id="UP001180754">
    <property type="component" value="Unassembled WGS sequence"/>
</dbReference>
<dbReference type="InterPro" id="IPR002372">
    <property type="entry name" value="PQQ_rpt_dom"/>
</dbReference>
<evidence type="ECO:0000256" key="1">
    <source>
        <dbReference type="SAM" id="Phobius"/>
    </source>
</evidence>
<dbReference type="SUPFAM" id="SSF50998">
    <property type="entry name" value="Quinoprotein alcohol dehydrogenase-like"/>
    <property type="match status" value="1"/>
</dbReference>
<proteinExistence type="predicted"/>
<feature type="transmembrane region" description="Helical" evidence="1">
    <location>
        <begin position="86"/>
        <end position="108"/>
    </location>
</feature>
<feature type="transmembrane region" description="Helical" evidence="1">
    <location>
        <begin position="55"/>
        <end position="74"/>
    </location>
</feature>
<keyword evidence="1" id="KW-0812">Transmembrane</keyword>
<dbReference type="PANTHER" id="PTHR34512">
    <property type="entry name" value="CELL SURFACE PROTEIN"/>
    <property type="match status" value="1"/>
</dbReference>
<reference evidence="3" key="1">
    <citation type="submission" date="2024-05" db="EMBL/GenBank/DDBJ databases">
        <title>30 novel species of actinomycetes from the DSMZ collection.</title>
        <authorList>
            <person name="Nouioui I."/>
        </authorList>
    </citation>
    <scope>NUCLEOTIDE SEQUENCE</scope>
    <source>
        <strain evidence="3">DSM 41529</strain>
    </source>
</reference>
<dbReference type="PANTHER" id="PTHR34512:SF30">
    <property type="entry name" value="OUTER MEMBRANE PROTEIN ASSEMBLY FACTOR BAMB"/>
    <property type="match status" value="1"/>
</dbReference>
<evidence type="ECO:0000313" key="4">
    <source>
        <dbReference type="Proteomes" id="UP001180754"/>
    </source>
</evidence>
<gene>
    <name evidence="3" type="ORF">RND15_38010</name>
</gene>
<keyword evidence="1" id="KW-1133">Transmembrane helix</keyword>
<dbReference type="InterPro" id="IPR011047">
    <property type="entry name" value="Quinoprotein_ADH-like_sf"/>
</dbReference>
<dbReference type="InterPro" id="IPR015943">
    <property type="entry name" value="WD40/YVTN_repeat-like_dom_sf"/>
</dbReference>
<evidence type="ECO:0000259" key="2">
    <source>
        <dbReference type="Pfam" id="PF13360"/>
    </source>
</evidence>
<dbReference type="RefSeq" id="WP_311729018.1">
    <property type="nucleotide sequence ID" value="NZ_JAVRFD010000026.1"/>
</dbReference>
<name>A0ABU2XR95_9ACTN</name>
<accession>A0ABU2XR95</accession>
<dbReference type="Pfam" id="PF13360">
    <property type="entry name" value="PQQ_2"/>
    <property type="match status" value="1"/>
</dbReference>
<evidence type="ECO:0000313" key="3">
    <source>
        <dbReference type="EMBL" id="MDT0548449.1"/>
    </source>
</evidence>
<keyword evidence="1" id="KW-0472">Membrane</keyword>